<evidence type="ECO:0000313" key="1">
    <source>
        <dbReference type="EMBL" id="ASY44661.1"/>
    </source>
</evidence>
<dbReference type="KEGG" id="shyd:CJD35_09525"/>
<sequence length="70" mass="7411">MNPITEQLAAMGPQALEGALIALDAVSRPLTVREIEAAMVGKGVSRSQRKILSKAIERLHIIAVVGPEHG</sequence>
<organism evidence="1 2">
    <name type="scientific">Sphingobium xenophagum</name>
    <dbReference type="NCBI Taxonomy" id="121428"/>
    <lineage>
        <taxon>Bacteria</taxon>
        <taxon>Pseudomonadati</taxon>
        <taxon>Pseudomonadota</taxon>
        <taxon>Alphaproteobacteria</taxon>
        <taxon>Sphingomonadales</taxon>
        <taxon>Sphingomonadaceae</taxon>
        <taxon>Sphingobium</taxon>
    </lineage>
</organism>
<gene>
    <name evidence="1" type="ORF">CJD35_09525</name>
</gene>
<dbReference type="EMBL" id="CP022745">
    <property type="protein sequence ID" value="ASY44661.1"/>
    <property type="molecule type" value="Genomic_DNA"/>
</dbReference>
<accession>A0A249MTG7</accession>
<reference evidence="1 2" key="1">
    <citation type="submission" date="2017-08" db="EMBL/GenBank/DDBJ databases">
        <title>Whole Genome Sequence of Sphingobium hydrophobicum C1: Insights into Adaption to the Electronic-waste Contaminated Sediment.</title>
        <authorList>
            <person name="Song D."/>
            <person name="Chen X."/>
            <person name="Xu M."/>
        </authorList>
    </citation>
    <scope>NUCLEOTIDE SEQUENCE [LARGE SCALE GENOMIC DNA]</scope>
    <source>
        <strain evidence="1 2">C1</strain>
    </source>
</reference>
<dbReference type="RefSeq" id="WP_095686998.1">
    <property type="nucleotide sequence ID" value="NZ_CP022745.1"/>
</dbReference>
<protein>
    <submittedName>
        <fullName evidence="1">Uncharacterized protein</fullName>
    </submittedName>
</protein>
<dbReference type="Proteomes" id="UP000217141">
    <property type="component" value="Chromosome I"/>
</dbReference>
<dbReference type="AlphaFoldDB" id="A0A249MTG7"/>
<evidence type="ECO:0000313" key="2">
    <source>
        <dbReference type="Proteomes" id="UP000217141"/>
    </source>
</evidence>
<name>A0A249MTG7_SPHXE</name>
<proteinExistence type="predicted"/>